<keyword evidence="3" id="KW-1185">Reference proteome</keyword>
<feature type="transmembrane region" description="Helical" evidence="1">
    <location>
        <begin position="67"/>
        <end position="91"/>
    </location>
</feature>
<dbReference type="PANTHER" id="PTHR14136:SF17">
    <property type="entry name" value="BTB_POZ DOMAIN-CONTAINING PROTEIN KCTD9"/>
    <property type="match status" value="1"/>
</dbReference>
<evidence type="ECO:0000313" key="3">
    <source>
        <dbReference type="Proteomes" id="UP000639274"/>
    </source>
</evidence>
<proteinExistence type="predicted"/>
<dbReference type="Proteomes" id="UP000639274">
    <property type="component" value="Chromosome"/>
</dbReference>
<accession>A0A975ARK2</accession>
<gene>
    <name evidence="2" type="ORF">I8J32_014805</name>
</gene>
<keyword evidence="1" id="KW-0472">Membrane</keyword>
<keyword evidence="1" id="KW-0812">Transmembrane</keyword>
<dbReference type="SUPFAM" id="SSF141571">
    <property type="entry name" value="Pentapeptide repeat-like"/>
    <property type="match status" value="1"/>
</dbReference>
<dbReference type="RefSeq" id="WP_200615871.1">
    <property type="nucleotide sequence ID" value="NZ_CP071518.1"/>
</dbReference>
<dbReference type="InterPro" id="IPR001646">
    <property type="entry name" value="5peptide_repeat"/>
</dbReference>
<dbReference type="Gene3D" id="2.160.20.80">
    <property type="entry name" value="E3 ubiquitin-protein ligase SopA"/>
    <property type="match status" value="1"/>
</dbReference>
<name>A0A975ARK2_9GAMM</name>
<evidence type="ECO:0000256" key="1">
    <source>
        <dbReference type="SAM" id="Phobius"/>
    </source>
</evidence>
<dbReference type="KEGG" id="lsf:I8J32_014805"/>
<reference evidence="2 3" key="1">
    <citation type="submission" date="2021-03" db="EMBL/GenBank/DDBJ databases">
        <title>Lysobacter sp. nov. isolated from soil of gangwondo yeongwol, south Korea.</title>
        <authorList>
            <person name="Kim K.R."/>
            <person name="Kim K.H."/>
            <person name="Jeon C.O."/>
        </authorList>
    </citation>
    <scope>NUCLEOTIDE SEQUENCE [LARGE SCALE GENOMIC DNA]</scope>
    <source>
        <strain evidence="2 3">R19</strain>
    </source>
</reference>
<organism evidence="2 3">
    <name type="scientific">Agrilutibacter solisilvae</name>
    <dbReference type="NCBI Taxonomy" id="2763317"/>
    <lineage>
        <taxon>Bacteria</taxon>
        <taxon>Pseudomonadati</taxon>
        <taxon>Pseudomonadota</taxon>
        <taxon>Gammaproteobacteria</taxon>
        <taxon>Lysobacterales</taxon>
        <taxon>Lysobacteraceae</taxon>
        <taxon>Agrilutibacter</taxon>
    </lineage>
</organism>
<dbReference type="InterPro" id="IPR051082">
    <property type="entry name" value="Pentapeptide-BTB/POZ_domain"/>
</dbReference>
<dbReference type="AlphaFoldDB" id="A0A975ARK2"/>
<dbReference type="PANTHER" id="PTHR14136">
    <property type="entry name" value="BTB_POZ DOMAIN-CONTAINING PROTEIN KCTD9"/>
    <property type="match status" value="1"/>
</dbReference>
<dbReference type="EMBL" id="CP071518">
    <property type="protein sequence ID" value="QSX77974.1"/>
    <property type="molecule type" value="Genomic_DNA"/>
</dbReference>
<sequence>MLNNESDHFSILRVEMSLFSVKFTELRIVGWTIAGYAVLLIAVTVLFDRSGGFLTYSLGLYGEADFWVGFITEAHGFLLDLVIIAFVLSWVTKSLERKHAITRFQEEIDDFRPWRTPESAFRIAGCVKRLANERVREIDLYECFLKQADLRGLDLTGAKLWGADLGDAVLKNCVLTDAKMKGCYLVAARCSGARFERAFMKNSRCMFGEFSGCSFRTATLVRVSFSGANLRGADLSGADVTGASFQDADLAGVDFRDVAGLLVEQLLKAKSVRGAQLPPNIAQQFAADHPERVKVHVHSDGRRFTTLK</sequence>
<feature type="transmembrane region" description="Helical" evidence="1">
    <location>
        <begin position="28"/>
        <end position="47"/>
    </location>
</feature>
<dbReference type="Pfam" id="PF00805">
    <property type="entry name" value="Pentapeptide"/>
    <property type="match status" value="2"/>
</dbReference>
<evidence type="ECO:0000313" key="2">
    <source>
        <dbReference type="EMBL" id="QSX77974.1"/>
    </source>
</evidence>
<protein>
    <submittedName>
        <fullName evidence="2">Pentapeptide repeat-containing protein</fullName>
    </submittedName>
</protein>
<keyword evidence="1" id="KW-1133">Transmembrane helix</keyword>